<feature type="region of interest" description="Disordered" evidence="1">
    <location>
        <begin position="1"/>
        <end position="23"/>
    </location>
</feature>
<dbReference type="Pfam" id="PF07727">
    <property type="entry name" value="RVT_2"/>
    <property type="match status" value="2"/>
</dbReference>
<organism evidence="3">
    <name type="scientific">Tanacetum cinerariifolium</name>
    <name type="common">Dalmatian daisy</name>
    <name type="synonym">Chrysanthemum cinerariifolium</name>
    <dbReference type="NCBI Taxonomy" id="118510"/>
    <lineage>
        <taxon>Eukaryota</taxon>
        <taxon>Viridiplantae</taxon>
        <taxon>Streptophyta</taxon>
        <taxon>Embryophyta</taxon>
        <taxon>Tracheophyta</taxon>
        <taxon>Spermatophyta</taxon>
        <taxon>Magnoliopsida</taxon>
        <taxon>eudicotyledons</taxon>
        <taxon>Gunneridae</taxon>
        <taxon>Pentapetalae</taxon>
        <taxon>asterids</taxon>
        <taxon>campanulids</taxon>
        <taxon>Asterales</taxon>
        <taxon>Asteraceae</taxon>
        <taxon>Asteroideae</taxon>
        <taxon>Anthemideae</taxon>
        <taxon>Anthemidinae</taxon>
        <taxon>Tanacetum</taxon>
    </lineage>
</organism>
<feature type="compositionally biased region" description="Low complexity" evidence="1">
    <location>
        <begin position="89"/>
        <end position="98"/>
    </location>
</feature>
<name>A0A6L2LQ22_TANCI</name>
<dbReference type="InterPro" id="IPR043502">
    <property type="entry name" value="DNA/RNA_pol_sf"/>
</dbReference>
<evidence type="ECO:0000256" key="1">
    <source>
        <dbReference type="SAM" id="MobiDB-lite"/>
    </source>
</evidence>
<feature type="region of interest" description="Disordered" evidence="1">
    <location>
        <begin position="454"/>
        <end position="477"/>
    </location>
</feature>
<sequence length="819" mass="92971">MLFSGELGNQSNGNAGTKGCDDAGKARMETVPGKYYILMPLWTSDLLISQESKTSQDDGFQPSSDDGKKVDEDPRQESECKDQEKEDNMNNTNNYTAAGTNRVNVVGANTNNELQFDQEMLALEDISTFNFSSDHEDDDEMADMNNLDTTIQVSPTLTTRIYKDHPIDQVIGDLHLTTQTRNMSKNLEEHGFVTTMDDKSDFLYRKIKEEVYICQPPGFEDPNFLDKVYKVEKALYGLHQAPRAWHKHDILLVQVYVDDIIFGLTKKELCNAFVKMMHEKVQMSSMGELTFFLGLQVKQKQDGIFISQDKHVAEIRKKYRYLKGQPKFGLWYLKDSSFDLVAYTDSDYAGASLDRKATTGVNGEVQLQALVEGNKVSITESTIRRDRQLEDAKGVDCLPNAAIFEQLTIMGVEKDFSIRETPLFPTMMVQAQEEMGEGSTNLTDPHHIPTIIQPSTSQLQKTKQHKKPRRKVTEVPRPSDPIEHVAYEAINEEMDDSLERAATTANSLDVEQDIGNIFKTQSKTTPNEPDSQGNSSGGCPRCQETMWDTIVRSRSDRVSKIFNDLLLAGVNTPQSGEDSLKPNELMELYTKLQKRVLDLETTKTTQALEGLEKENMFGVNNLDGDEVIVESVDIAEQAKEVFDDITLAKVLMEIKSAKPKADKVVIQEPEHEKRRKFFAAKRAEEKKNIPPTRAQQRSIICTYLNNMEGWKPKSLKNKSFANIQEMFDKAIKRVNTFVDCRTELDVRSLRRLVERSMTDQDIFSTWMIRCMAQLIKACGRTFQAFDGTFRGSYPSVFERRTRRRTDGANTSTALQQIDP</sequence>
<comment type="caution">
    <text evidence="3">The sequence shown here is derived from an EMBL/GenBank/DDBJ whole genome shotgun (WGS) entry which is preliminary data.</text>
</comment>
<accession>A0A6L2LQ22</accession>
<dbReference type="InterPro" id="IPR013103">
    <property type="entry name" value="RVT_2"/>
</dbReference>
<dbReference type="EMBL" id="BKCJ010004825">
    <property type="protein sequence ID" value="GEU63310.1"/>
    <property type="molecule type" value="Genomic_DNA"/>
</dbReference>
<feature type="compositionally biased region" description="Polar residues" evidence="1">
    <location>
        <begin position="520"/>
        <end position="534"/>
    </location>
</feature>
<evidence type="ECO:0000259" key="2">
    <source>
        <dbReference type="Pfam" id="PF07727"/>
    </source>
</evidence>
<proteinExistence type="predicted"/>
<evidence type="ECO:0000313" key="3">
    <source>
        <dbReference type="EMBL" id="GEU63310.1"/>
    </source>
</evidence>
<feature type="domain" description="Reverse transcriptase Ty1/copia-type" evidence="2">
    <location>
        <begin position="251"/>
        <end position="320"/>
    </location>
</feature>
<reference evidence="3" key="1">
    <citation type="journal article" date="2019" name="Sci. Rep.">
        <title>Draft genome of Tanacetum cinerariifolium, the natural source of mosquito coil.</title>
        <authorList>
            <person name="Yamashiro T."/>
            <person name="Shiraishi A."/>
            <person name="Satake H."/>
            <person name="Nakayama K."/>
        </authorList>
    </citation>
    <scope>NUCLEOTIDE SEQUENCE</scope>
</reference>
<dbReference type="AlphaFoldDB" id="A0A6L2LQ22"/>
<feature type="compositionally biased region" description="Basic and acidic residues" evidence="1">
    <location>
        <begin position="65"/>
        <end position="88"/>
    </location>
</feature>
<feature type="domain" description="Reverse transcriptase Ty1/copia-type" evidence="2">
    <location>
        <begin position="189"/>
        <end position="247"/>
    </location>
</feature>
<dbReference type="SUPFAM" id="SSF56672">
    <property type="entry name" value="DNA/RNA polymerases"/>
    <property type="match status" value="1"/>
</dbReference>
<gene>
    <name evidence="3" type="ORF">Tci_035288</name>
</gene>
<feature type="region of interest" description="Disordered" evidence="1">
    <location>
        <begin position="52"/>
        <end position="98"/>
    </location>
</feature>
<protein>
    <recommendedName>
        <fullName evidence="2">Reverse transcriptase Ty1/copia-type domain-containing protein</fullName>
    </recommendedName>
</protein>
<feature type="region of interest" description="Disordered" evidence="1">
    <location>
        <begin position="520"/>
        <end position="541"/>
    </location>
</feature>
<feature type="compositionally biased region" description="Polar residues" evidence="1">
    <location>
        <begin position="52"/>
        <end position="64"/>
    </location>
</feature>